<comment type="caution">
    <text evidence="1">The sequence shown here is derived from an EMBL/GenBank/DDBJ whole genome shotgun (WGS) entry which is preliminary data.</text>
</comment>
<gene>
    <name evidence="1" type="ORF">FE810_02545</name>
</gene>
<dbReference type="Proteomes" id="UP000307790">
    <property type="component" value="Unassembled WGS sequence"/>
</dbReference>
<dbReference type="AlphaFoldDB" id="A0A5R9IRT2"/>
<name>A0A5R9IRT2_9GAMM</name>
<evidence type="ECO:0000313" key="1">
    <source>
        <dbReference type="EMBL" id="TLU67183.1"/>
    </source>
</evidence>
<sequence>MDIIRLISKLPILKQAYQIKLSPYELTGENLITRKVLTIKRSSTHPRSLAGDFFDLEKDIKQVMQGLAFRSWVKPSVLICLEGLDEGGYTNIEKTGIKEATMGAGAMDVYLAEQPIDYSTAYEVLVKGNDINPKSKD</sequence>
<dbReference type="EMBL" id="VCBC01000003">
    <property type="protein sequence ID" value="TLU67183.1"/>
    <property type="molecule type" value="Genomic_DNA"/>
</dbReference>
<dbReference type="RefSeq" id="WP_138318464.1">
    <property type="nucleotide sequence ID" value="NZ_VCBC01000003.1"/>
</dbReference>
<proteinExistence type="predicted"/>
<dbReference type="OrthoDB" id="8612466at2"/>
<organism evidence="1 2">
    <name type="scientific">Thalassotalea litorea</name>
    <dbReference type="NCBI Taxonomy" id="2020715"/>
    <lineage>
        <taxon>Bacteria</taxon>
        <taxon>Pseudomonadati</taxon>
        <taxon>Pseudomonadota</taxon>
        <taxon>Gammaproteobacteria</taxon>
        <taxon>Alteromonadales</taxon>
        <taxon>Colwelliaceae</taxon>
        <taxon>Thalassotalea</taxon>
    </lineage>
</organism>
<evidence type="ECO:0000313" key="2">
    <source>
        <dbReference type="Proteomes" id="UP000307790"/>
    </source>
</evidence>
<protein>
    <submittedName>
        <fullName evidence="1">Uncharacterized protein</fullName>
    </submittedName>
</protein>
<keyword evidence="2" id="KW-1185">Reference proteome</keyword>
<reference evidence="1 2" key="1">
    <citation type="submission" date="2019-05" db="EMBL/GenBank/DDBJ databases">
        <title>Genome sequences of Thalassotalea litorea 1K03283.</title>
        <authorList>
            <person name="Zhang D."/>
        </authorList>
    </citation>
    <scope>NUCLEOTIDE SEQUENCE [LARGE SCALE GENOMIC DNA]</scope>
    <source>
        <strain evidence="1 2">MCCC 1K03283</strain>
    </source>
</reference>
<accession>A0A5R9IRT2</accession>